<accession>A0A2P2P785</accession>
<reference evidence="1" key="1">
    <citation type="submission" date="2018-02" db="EMBL/GenBank/DDBJ databases">
        <title>Rhizophora mucronata_Transcriptome.</title>
        <authorList>
            <person name="Meera S.P."/>
            <person name="Sreeshan A."/>
            <person name="Augustine A."/>
        </authorList>
    </citation>
    <scope>NUCLEOTIDE SEQUENCE</scope>
    <source>
        <tissue evidence="1">Leaf</tissue>
    </source>
</reference>
<dbReference type="EMBL" id="GGEC01070126">
    <property type="protein sequence ID" value="MBX50610.1"/>
    <property type="molecule type" value="Transcribed_RNA"/>
</dbReference>
<evidence type="ECO:0000313" key="1">
    <source>
        <dbReference type="EMBL" id="MBX50610.1"/>
    </source>
</evidence>
<protein>
    <submittedName>
        <fullName evidence="1">Uncharacterized protein</fullName>
    </submittedName>
</protein>
<sequence>MLDTGLLYFLVFFSPCVFL</sequence>
<organism evidence="1">
    <name type="scientific">Rhizophora mucronata</name>
    <name type="common">Asiatic mangrove</name>
    <dbReference type="NCBI Taxonomy" id="61149"/>
    <lineage>
        <taxon>Eukaryota</taxon>
        <taxon>Viridiplantae</taxon>
        <taxon>Streptophyta</taxon>
        <taxon>Embryophyta</taxon>
        <taxon>Tracheophyta</taxon>
        <taxon>Spermatophyta</taxon>
        <taxon>Magnoliopsida</taxon>
        <taxon>eudicotyledons</taxon>
        <taxon>Gunneridae</taxon>
        <taxon>Pentapetalae</taxon>
        <taxon>rosids</taxon>
        <taxon>fabids</taxon>
        <taxon>Malpighiales</taxon>
        <taxon>Rhizophoraceae</taxon>
        <taxon>Rhizophora</taxon>
    </lineage>
</organism>
<name>A0A2P2P785_RHIMU</name>
<dbReference type="AlphaFoldDB" id="A0A2P2P785"/>
<proteinExistence type="predicted"/>